<evidence type="ECO:0000256" key="7">
    <source>
        <dbReference type="SAM" id="MobiDB-lite"/>
    </source>
</evidence>
<feature type="transmembrane region" description="Helical" evidence="8">
    <location>
        <begin position="497"/>
        <end position="520"/>
    </location>
</feature>
<evidence type="ECO:0000256" key="2">
    <source>
        <dbReference type="ARBA" id="ARBA00022448"/>
    </source>
</evidence>
<name>A0AAD9S603_PHOAM</name>
<organism evidence="9 10">
    <name type="scientific">Phomopsis amygdali</name>
    <name type="common">Fusicoccum amygdali</name>
    <dbReference type="NCBI Taxonomy" id="1214568"/>
    <lineage>
        <taxon>Eukaryota</taxon>
        <taxon>Fungi</taxon>
        <taxon>Dikarya</taxon>
        <taxon>Ascomycota</taxon>
        <taxon>Pezizomycotina</taxon>
        <taxon>Sordariomycetes</taxon>
        <taxon>Sordariomycetidae</taxon>
        <taxon>Diaporthales</taxon>
        <taxon>Diaporthaceae</taxon>
        <taxon>Diaporthe</taxon>
    </lineage>
</organism>
<feature type="transmembrane region" description="Helical" evidence="8">
    <location>
        <begin position="78"/>
        <end position="99"/>
    </location>
</feature>
<dbReference type="GO" id="GO:1990573">
    <property type="term" value="P:potassium ion import across plasma membrane"/>
    <property type="evidence" value="ECO:0007669"/>
    <property type="project" value="TreeGrafter"/>
</dbReference>
<keyword evidence="3 8" id="KW-0812">Transmembrane</keyword>
<accession>A0AAD9S603</accession>
<feature type="transmembrane region" description="Helical" evidence="8">
    <location>
        <begin position="541"/>
        <end position="570"/>
    </location>
</feature>
<dbReference type="PANTHER" id="PTHR31064:SF37">
    <property type="entry name" value="TRANSPORTER, PUTATIVE (EUROFUNG)-RELATED"/>
    <property type="match status" value="1"/>
</dbReference>
<keyword evidence="10" id="KW-1185">Reference proteome</keyword>
<evidence type="ECO:0000256" key="4">
    <source>
        <dbReference type="ARBA" id="ARBA00022989"/>
    </source>
</evidence>
<gene>
    <name evidence="9" type="ORF">N8I77_009955</name>
</gene>
<keyword evidence="4 8" id="KW-1133">Transmembrane helix</keyword>
<feature type="region of interest" description="Disordered" evidence="7">
    <location>
        <begin position="177"/>
        <end position="317"/>
    </location>
</feature>
<feature type="compositionally biased region" description="Low complexity" evidence="7">
    <location>
        <begin position="208"/>
        <end position="226"/>
    </location>
</feature>
<dbReference type="GO" id="GO:0005886">
    <property type="term" value="C:plasma membrane"/>
    <property type="evidence" value="ECO:0007669"/>
    <property type="project" value="TreeGrafter"/>
</dbReference>
<dbReference type="EMBL" id="JAUJFL010000006">
    <property type="protein sequence ID" value="KAK2600420.1"/>
    <property type="molecule type" value="Genomic_DNA"/>
</dbReference>
<sequence>MGLLNRLWHNKDDSDDINISVNLNRWERIRGGLSDLGTNIKPWLPPVNYITVHYAYFLIVGLISTLIFWGASHPALSVGFWDSMFMAFSALTSAGLNTINISAMSGGQQAILAILLMLGNPIMISVFTLIFRMYIFERRFKDIVQAERDRKMKATGAVVGMAGAMFGLPVMSTFRSRDKTESKSRRFRNAITRERDEANMTGMGTKITEPPETSKSPQSKSPTPSELAEKKAQLDLEAAKSPFLAPPKASSADMPMSPGGRSIKFLDPITEGEPSQATGLGVSSVYHRGSPPLSKQKSAVSQETGNERSAQSNQQQSFSIDTFLKQNKVNVGRNGQFHNLTAAEREYLGGVEYRAIKLLIATVTVYFFLWQLIGAIALGAWISVNNPSAAAENAQNPWWTGVFIAISAFNNGGLTLLDAGIAAFESSWFLLVVTVFLMLAGSAAFPAFLRLTLWCIAQVLKYGTPEGDYAVMKETLDFTLKYPRRVYTMLFPSKPTWLLVAMLVVLVAADWIALLVLSIGNSALDTNPAGERVFNMLFQSISIWSGGFAIISPGAVYFDIQLLWLVIMYLETYPGTITMRNSNVYEERSLGIYAGDDAPSEEKPDPGQGDSAQFAAQTLLAVPSQRNNMPFSPTSAFSQTSNLSTRSIKKLSQVGRRGTAFVGRQIQRRMTGFQGVGVSAPRRTGRVNGGASKSTFFHVTPNPAYSPSPSNSSSATVTSVSAKNEGEVDLVSQHVRSQLSHDVWWMALAMFLIAIIETKHSITDPEVYSVFNIMFEVVSGYTNIGLSLGLPNQAYSFSGGLYTGSKVVMVLVMIRGRHRGLPVALDRAVRLPKEQLDEEEEEDAEIRRAISRDTSVRSRVRVCPIQALSCLKMLFKGAGYLSASLLAGIVRGAPALLSPDRRAIEDPFAVLDTQNWVNPDNMTWEDFKAPPGTDWSNPAQTGSIRNFKIALVAVDYPDENFTITKPVGSTPFNNPQPDASELDRADVPAFYRDLLNKPQALNRNHTLHEYWMEDSAGRYGVDLTAFGAYRLPSKSFQYGVDEEGFNPGACPEEPCTADLRTDALGAWRADIGNATADTFELVFILSAGQDESGSWQEFGVMKFLTNEDVTDDFGPPGNSSLPNYAKTRYVEWTSWAAASTIWPNAGGGSSTQAESSGAATYAHELSHLLGIGDNYNNPYGVPARRAYTGPWSMMSRGSFNGPGGPHTRWQIPSLQGATMGSLHTVRDKLQLGLTDKSNVLIVEKADLESSGIVTAEVTARAVDAPNGLIGVRIVFGTDLSPYCNVSTAPLCDGGGYNNYEIEVIDRMGADSFTPDSGVLISKSKDSDSTQPFQWVIDANPQDIEVVDYIRPDGKEQKLTVGDYRQLADALFHAGTRSGSQYEYIDEANGLHLYVLNRRRDELGVLHYTVGARSLSSGNSTSTGGVALSSGSVVGSNPSNAQGVACLFDLANTGQQTVGANVTLGQYTKSDVYRLKAEATGGEGWTVVLPNELAVADFGGKTQVVVAVSAADAADGEAVVRLTATSESDGSVSSSAECTVTR</sequence>
<feature type="transmembrane region" description="Helical" evidence="8">
    <location>
        <begin position="358"/>
        <end position="384"/>
    </location>
</feature>
<dbReference type="GO" id="GO:0008233">
    <property type="term" value="F:peptidase activity"/>
    <property type="evidence" value="ECO:0007669"/>
    <property type="project" value="InterPro"/>
</dbReference>
<dbReference type="GO" id="GO:0140107">
    <property type="term" value="F:high-affinity potassium ion transmembrane transporter activity"/>
    <property type="evidence" value="ECO:0007669"/>
    <property type="project" value="TreeGrafter"/>
</dbReference>
<keyword evidence="6 8" id="KW-0472">Membrane</keyword>
<dbReference type="GO" id="GO:0006508">
    <property type="term" value="P:proteolysis"/>
    <property type="evidence" value="ECO:0007669"/>
    <property type="project" value="InterPro"/>
</dbReference>
<comment type="caution">
    <text evidence="9">The sequence shown here is derived from an EMBL/GenBank/DDBJ whole genome shotgun (WGS) entry which is preliminary data.</text>
</comment>
<dbReference type="Pfam" id="PF02386">
    <property type="entry name" value="TrkH"/>
    <property type="match status" value="1"/>
</dbReference>
<dbReference type="GO" id="GO:0030007">
    <property type="term" value="P:intracellular potassium ion homeostasis"/>
    <property type="evidence" value="ECO:0007669"/>
    <property type="project" value="TreeGrafter"/>
</dbReference>
<dbReference type="InterPro" id="IPR051143">
    <property type="entry name" value="TrkH_K-transport"/>
</dbReference>
<feature type="transmembrane region" description="Helical" evidence="8">
    <location>
        <begin position="429"/>
        <end position="449"/>
    </location>
</feature>
<feature type="transmembrane region" description="Helical" evidence="8">
    <location>
        <begin position="155"/>
        <end position="174"/>
    </location>
</feature>
<feature type="compositionally biased region" description="Basic and acidic residues" evidence="7">
    <location>
        <begin position="227"/>
        <end position="238"/>
    </location>
</feature>
<evidence type="ECO:0000256" key="6">
    <source>
        <dbReference type="ARBA" id="ARBA00023136"/>
    </source>
</evidence>
<dbReference type="InterPro" id="IPR003445">
    <property type="entry name" value="Cat_transpt"/>
</dbReference>
<evidence type="ECO:0000256" key="8">
    <source>
        <dbReference type="SAM" id="Phobius"/>
    </source>
</evidence>
<dbReference type="Proteomes" id="UP001265746">
    <property type="component" value="Unassembled WGS sequence"/>
</dbReference>
<evidence type="ECO:0000256" key="5">
    <source>
        <dbReference type="ARBA" id="ARBA00023065"/>
    </source>
</evidence>
<reference evidence="9" key="1">
    <citation type="submission" date="2023-06" db="EMBL/GenBank/DDBJ databases">
        <authorList>
            <person name="Noh H."/>
        </authorList>
    </citation>
    <scope>NUCLEOTIDE SEQUENCE</scope>
    <source>
        <strain evidence="9">DUCC20226</strain>
    </source>
</reference>
<dbReference type="SUPFAM" id="SSF55486">
    <property type="entry name" value="Metalloproteases ('zincins'), catalytic domain"/>
    <property type="match status" value="1"/>
</dbReference>
<feature type="transmembrane region" description="Helical" evidence="8">
    <location>
        <begin position="111"/>
        <end position="135"/>
    </location>
</feature>
<feature type="transmembrane region" description="Helical" evidence="8">
    <location>
        <begin position="54"/>
        <end position="72"/>
    </location>
</feature>
<comment type="subcellular location">
    <subcellularLocation>
        <location evidence="1">Membrane</location>
        <topology evidence="1">Multi-pass membrane protein</topology>
    </subcellularLocation>
</comment>
<evidence type="ECO:0000313" key="10">
    <source>
        <dbReference type="Proteomes" id="UP001265746"/>
    </source>
</evidence>
<keyword evidence="5" id="KW-0406">Ion transport</keyword>
<dbReference type="InterPro" id="IPR008757">
    <property type="entry name" value="Peptidase_M6-like_domain"/>
</dbReference>
<dbReference type="PANTHER" id="PTHR31064">
    <property type="entry name" value="POTASSIUM TRANSPORT PROTEIN DDB_G0292412-RELATED"/>
    <property type="match status" value="1"/>
</dbReference>
<feature type="compositionally biased region" description="Polar residues" evidence="7">
    <location>
        <begin position="293"/>
        <end position="317"/>
    </location>
</feature>
<dbReference type="NCBIfam" id="TIGR03296">
    <property type="entry name" value="M6dom_TIGR03296"/>
    <property type="match status" value="1"/>
</dbReference>
<evidence type="ECO:0000256" key="3">
    <source>
        <dbReference type="ARBA" id="ARBA00022692"/>
    </source>
</evidence>
<keyword evidence="2" id="KW-0813">Transport</keyword>
<proteinExistence type="predicted"/>
<evidence type="ECO:0000256" key="1">
    <source>
        <dbReference type="ARBA" id="ARBA00004141"/>
    </source>
</evidence>
<evidence type="ECO:0000313" key="9">
    <source>
        <dbReference type="EMBL" id="KAK2600420.1"/>
    </source>
</evidence>
<protein>
    <submittedName>
        <fullName evidence="9">Uncharacterized protein</fullName>
    </submittedName>
</protein>
<feature type="transmembrane region" description="Helical" evidence="8">
    <location>
        <begin position="396"/>
        <end position="417"/>
    </location>
</feature>